<dbReference type="EMBL" id="MGDI01000019">
    <property type="protein sequence ID" value="OGL53896.1"/>
    <property type="molecule type" value="Genomic_DNA"/>
</dbReference>
<dbReference type="SUPFAM" id="SSF74982">
    <property type="entry name" value="Small protein B (SmpB)"/>
    <property type="match status" value="1"/>
</dbReference>
<evidence type="ECO:0000313" key="5">
    <source>
        <dbReference type="Proteomes" id="UP000178082"/>
    </source>
</evidence>
<dbReference type="Pfam" id="PF01668">
    <property type="entry name" value="SmpB"/>
    <property type="match status" value="1"/>
</dbReference>
<keyword evidence="1 3" id="KW-0963">Cytoplasm</keyword>
<evidence type="ECO:0000256" key="2">
    <source>
        <dbReference type="ARBA" id="ARBA00022884"/>
    </source>
</evidence>
<dbReference type="Gene3D" id="2.40.280.10">
    <property type="match status" value="1"/>
</dbReference>
<keyword evidence="2 3" id="KW-0694">RNA-binding</keyword>
<comment type="subcellular location">
    <subcellularLocation>
        <location evidence="3">Cytoplasm</location>
    </subcellularLocation>
    <text evidence="3">The tmRNA-SmpB complex associates with stalled 70S ribosomes.</text>
</comment>
<dbReference type="InterPro" id="IPR023620">
    <property type="entry name" value="SmpB"/>
</dbReference>
<comment type="function">
    <text evidence="3">Required for rescue of stalled ribosomes mediated by trans-translation. Binds to transfer-messenger RNA (tmRNA), required for stable association of tmRNA with ribosomes. tmRNA and SmpB together mimic tRNA shape, replacing the anticodon stem-loop with SmpB. tmRNA is encoded by the ssrA gene; the 2 termini fold to resemble tRNA(Ala) and it encodes a 'tag peptide', a short internal open reading frame. During trans-translation Ala-aminoacylated tmRNA acts like a tRNA, entering the A-site of stalled ribosomes, displacing the stalled mRNA. The ribosome then switches to translate the ORF on the tmRNA; the nascent peptide is terminated with the 'tag peptide' encoded by the tmRNA and targeted for degradation. The ribosome is freed to recommence translation, which seems to be the essential function of trans-translation.</text>
</comment>
<sequence>MKNSNKSAEGIKIVCSNRKASHDYHIIEKIEAGIVLAGTEVKSLREGKANLKDSYALIKDEEIYLLNCHISPYSPGARENPPPARARKLLLHKKEIQRLIGKTREKGFTLVPLKIYFKKAHAKVELALVKGKKLYDKRRALKEKESKRELERAMKNR</sequence>
<reference evidence="4 5" key="1">
    <citation type="journal article" date="2016" name="Nat. Commun.">
        <title>Thousands of microbial genomes shed light on interconnected biogeochemical processes in an aquifer system.</title>
        <authorList>
            <person name="Anantharaman K."/>
            <person name="Brown C.T."/>
            <person name="Hug L.A."/>
            <person name="Sharon I."/>
            <person name="Castelle C.J."/>
            <person name="Probst A.J."/>
            <person name="Thomas B.C."/>
            <person name="Singh A."/>
            <person name="Wilkins M.J."/>
            <person name="Karaoz U."/>
            <person name="Brodie E.L."/>
            <person name="Williams K.H."/>
            <person name="Hubbard S.S."/>
            <person name="Banfield J.F."/>
        </authorList>
    </citation>
    <scope>NUCLEOTIDE SEQUENCE [LARGE SCALE GENOMIC DNA]</scope>
</reference>
<organism evidence="4 5">
    <name type="scientific">Candidatus Schekmanbacteria bacterium RIFCSPLOWO2_12_FULL_38_15</name>
    <dbReference type="NCBI Taxonomy" id="1817883"/>
    <lineage>
        <taxon>Bacteria</taxon>
        <taxon>Candidatus Schekmaniibacteriota</taxon>
    </lineage>
</organism>
<dbReference type="STRING" id="1817883.A3G31_00655"/>
<proteinExistence type="inferred from homology"/>
<dbReference type="PANTHER" id="PTHR30308:SF2">
    <property type="entry name" value="SSRA-BINDING PROTEIN"/>
    <property type="match status" value="1"/>
</dbReference>
<dbReference type="InterPro" id="IPR020081">
    <property type="entry name" value="SsrA-bd_prot_CS"/>
</dbReference>
<protein>
    <recommendedName>
        <fullName evidence="3">SsrA-binding protein</fullName>
    </recommendedName>
    <alternativeName>
        <fullName evidence="3">Small protein B</fullName>
    </alternativeName>
</protein>
<evidence type="ECO:0000256" key="3">
    <source>
        <dbReference type="HAMAP-Rule" id="MF_00023"/>
    </source>
</evidence>
<dbReference type="CDD" id="cd09294">
    <property type="entry name" value="SmpB"/>
    <property type="match status" value="1"/>
</dbReference>
<dbReference type="PANTHER" id="PTHR30308">
    <property type="entry name" value="TMRNA-BINDING COMPONENT OF TRANS-TRANSLATION TAGGING COMPLEX"/>
    <property type="match status" value="1"/>
</dbReference>
<dbReference type="GO" id="GO:0005829">
    <property type="term" value="C:cytosol"/>
    <property type="evidence" value="ECO:0007669"/>
    <property type="project" value="TreeGrafter"/>
</dbReference>
<evidence type="ECO:0000256" key="1">
    <source>
        <dbReference type="ARBA" id="ARBA00022490"/>
    </source>
</evidence>
<gene>
    <name evidence="3" type="primary">smpB</name>
    <name evidence="4" type="ORF">A3G31_00655</name>
</gene>
<evidence type="ECO:0000313" key="4">
    <source>
        <dbReference type="EMBL" id="OGL53896.1"/>
    </source>
</evidence>
<name>A0A1F7SJC2_9BACT</name>
<dbReference type="HAMAP" id="MF_00023">
    <property type="entry name" value="SmpB"/>
    <property type="match status" value="1"/>
</dbReference>
<dbReference type="GO" id="GO:0003723">
    <property type="term" value="F:RNA binding"/>
    <property type="evidence" value="ECO:0007669"/>
    <property type="project" value="UniProtKB-UniRule"/>
</dbReference>
<dbReference type="PROSITE" id="PS01317">
    <property type="entry name" value="SSRP"/>
    <property type="match status" value="1"/>
</dbReference>
<dbReference type="NCBIfam" id="NF003843">
    <property type="entry name" value="PRK05422.1"/>
    <property type="match status" value="1"/>
</dbReference>
<accession>A0A1F7SJC2</accession>
<dbReference type="InterPro" id="IPR000037">
    <property type="entry name" value="SsrA-bd_prot"/>
</dbReference>
<dbReference type="Proteomes" id="UP000178082">
    <property type="component" value="Unassembled WGS sequence"/>
</dbReference>
<dbReference type="NCBIfam" id="TIGR00086">
    <property type="entry name" value="smpB"/>
    <property type="match status" value="1"/>
</dbReference>
<dbReference type="GO" id="GO:0070930">
    <property type="term" value="P:trans-translation-dependent protein tagging"/>
    <property type="evidence" value="ECO:0007669"/>
    <property type="project" value="TreeGrafter"/>
</dbReference>
<dbReference type="AlphaFoldDB" id="A0A1F7SJC2"/>
<comment type="similarity">
    <text evidence="3">Belongs to the SmpB family.</text>
</comment>
<dbReference type="GO" id="GO:0070929">
    <property type="term" value="P:trans-translation"/>
    <property type="evidence" value="ECO:0007669"/>
    <property type="project" value="UniProtKB-UniRule"/>
</dbReference>
<comment type="caution">
    <text evidence="4">The sequence shown here is derived from an EMBL/GenBank/DDBJ whole genome shotgun (WGS) entry which is preliminary data.</text>
</comment>